<dbReference type="EMBL" id="BGPR01007205">
    <property type="protein sequence ID" value="GBN25136.1"/>
    <property type="molecule type" value="Genomic_DNA"/>
</dbReference>
<evidence type="ECO:0000313" key="2">
    <source>
        <dbReference type="EMBL" id="GBN25136.1"/>
    </source>
</evidence>
<sequence>MKLQCTHPFPASPHCRNESYSALCQILHAMLDSVLVKNGGSPFLRGGYSGICQELITCLYRSTGLARNKFPTSEGSRMPSIGPTPDRTGIC</sequence>
<evidence type="ECO:0000313" key="3">
    <source>
        <dbReference type="Proteomes" id="UP000499080"/>
    </source>
</evidence>
<reference evidence="2 3" key="1">
    <citation type="journal article" date="2019" name="Sci. Rep.">
        <title>Orb-weaving spider Araneus ventricosus genome elucidates the spidroin gene catalogue.</title>
        <authorList>
            <person name="Kono N."/>
            <person name="Nakamura H."/>
            <person name="Ohtoshi R."/>
            <person name="Moran D.A.P."/>
            <person name="Shinohara A."/>
            <person name="Yoshida Y."/>
            <person name="Fujiwara M."/>
            <person name="Mori M."/>
            <person name="Tomita M."/>
            <person name="Arakawa K."/>
        </authorList>
    </citation>
    <scope>NUCLEOTIDE SEQUENCE [LARGE SCALE GENOMIC DNA]</scope>
</reference>
<proteinExistence type="predicted"/>
<organism evidence="2 3">
    <name type="scientific">Araneus ventricosus</name>
    <name type="common">Orbweaver spider</name>
    <name type="synonym">Epeira ventricosa</name>
    <dbReference type="NCBI Taxonomy" id="182803"/>
    <lineage>
        <taxon>Eukaryota</taxon>
        <taxon>Metazoa</taxon>
        <taxon>Ecdysozoa</taxon>
        <taxon>Arthropoda</taxon>
        <taxon>Chelicerata</taxon>
        <taxon>Arachnida</taxon>
        <taxon>Araneae</taxon>
        <taxon>Araneomorphae</taxon>
        <taxon>Entelegynae</taxon>
        <taxon>Araneoidea</taxon>
        <taxon>Araneidae</taxon>
        <taxon>Araneus</taxon>
    </lineage>
</organism>
<feature type="region of interest" description="Disordered" evidence="1">
    <location>
        <begin position="70"/>
        <end position="91"/>
    </location>
</feature>
<comment type="caution">
    <text evidence="2">The sequence shown here is derived from an EMBL/GenBank/DDBJ whole genome shotgun (WGS) entry which is preliminary data.</text>
</comment>
<dbReference type="Proteomes" id="UP000499080">
    <property type="component" value="Unassembled WGS sequence"/>
</dbReference>
<gene>
    <name evidence="2" type="ORF">AVEN_200188_1</name>
</gene>
<evidence type="ECO:0000256" key="1">
    <source>
        <dbReference type="SAM" id="MobiDB-lite"/>
    </source>
</evidence>
<protein>
    <submittedName>
        <fullName evidence="2">Uncharacterized protein</fullName>
    </submittedName>
</protein>
<keyword evidence="3" id="KW-1185">Reference proteome</keyword>
<accession>A0A4Y2MHM3</accession>
<name>A0A4Y2MHM3_ARAVE</name>
<dbReference type="AlphaFoldDB" id="A0A4Y2MHM3"/>